<dbReference type="Pfam" id="PF25984">
    <property type="entry name" value="BSH_YknX"/>
    <property type="match status" value="1"/>
</dbReference>
<dbReference type="Gene3D" id="1.10.287.470">
    <property type="entry name" value="Helix hairpin bin"/>
    <property type="match status" value="1"/>
</dbReference>
<dbReference type="SUPFAM" id="SSF111369">
    <property type="entry name" value="HlyD-like secretion proteins"/>
    <property type="match status" value="1"/>
</dbReference>
<dbReference type="EMBL" id="JACRTP010000002">
    <property type="protein sequence ID" value="MBC8628036.1"/>
    <property type="molecule type" value="Genomic_DNA"/>
</dbReference>
<keyword evidence="9" id="KW-1185">Reference proteome</keyword>
<proteinExistence type="predicted"/>
<keyword evidence="5" id="KW-1133">Transmembrane helix</keyword>
<dbReference type="RefSeq" id="WP_187558380.1">
    <property type="nucleotide sequence ID" value="NZ_JACRTP010000002.1"/>
</dbReference>
<evidence type="ECO:0000256" key="3">
    <source>
        <dbReference type="SAM" id="Coils"/>
    </source>
</evidence>
<evidence type="ECO:0000256" key="5">
    <source>
        <dbReference type="SAM" id="Phobius"/>
    </source>
</evidence>
<evidence type="ECO:0000256" key="1">
    <source>
        <dbReference type="ARBA" id="ARBA00004196"/>
    </source>
</evidence>
<dbReference type="Gene3D" id="2.40.30.170">
    <property type="match status" value="1"/>
</dbReference>
<comment type="subcellular location">
    <subcellularLocation>
        <location evidence="1">Cell envelope</location>
    </subcellularLocation>
</comment>
<feature type="transmembrane region" description="Helical" evidence="5">
    <location>
        <begin position="7"/>
        <end position="26"/>
    </location>
</feature>
<gene>
    <name evidence="8" type="ORF">H8712_05315</name>
</gene>
<evidence type="ECO:0000259" key="6">
    <source>
        <dbReference type="Pfam" id="PF25984"/>
    </source>
</evidence>
<accession>A0ABR7PB10</accession>
<dbReference type="PANTHER" id="PTHR32347:SF14">
    <property type="entry name" value="EFFLUX SYSTEM COMPONENT YKNX-RELATED"/>
    <property type="match status" value="1"/>
</dbReference>
<name>A0ABR7PB10_9FIRM</name>
<feature type="compositionally biased region" description="Acidic residues" evidence="4">
    <location>
        <begin position="402"/>
        <end position="413"/>
    </location>
</feature>
<protein>
    <submittedName>
        <fullName evidence="8">Efflux RND transporter periplasmic adaptor subunit</fullName>
    </submittedName>
</protein>
<feature type="domain" description="YknX-like barrel-sandwich hybrid" evidence="6">
    <location>
        <begin position="75"/>
        <end position="211"/>
    </location>
</feature>
<dbReference type="Pfam" id="PF25990">
    <property type="entry name" value="Beta-barrel_YknX"/>
    <property type="match status" value="1"/>
</dbReference>
<evidence type="ECO:0000259" key="7">
    <source>
        <dbReference type="Pfam" id="PF25990"/>
    </source>
</evidence>
<organism evidence="8 9">
    <name type="scientific">Blautia stercoris</name>
    <dbReference type="NCBI Taxonomy" id="871664"/>
    <lineage>
        <taxon>Bacteria</taxon>
        <taxon>Bacillati</taxon>
        <taxon>Bacillota</taxon>
        <taxon>Clostridia</taxon>
        <taxon>Lachnospirales</taxon>
        <taxon>Lachnospiraceae</taxon>
        <taxon>Blautia</taxon>
    </lineage>
</organism>
<evidence type="ECO:0000256" key="2">
    <source>
        <dbReference type="ARBA" id="ARBA00023054"/>
    </source>
</evidence>
<evidence type="ECO:0000256" key="4">
    <source>
        <dbReference type="SAM" id="MobiDB-lite"/>
    </source>
</evidence>
<evidence type="ECO:0000313" key="9">
    <source>
        <dbReference type="Proteomes" id="UP000661649"/>
    </source>
</evidence>
<reference evidence="8 9" key="1">
    <citation type="submission" date="2020-08" db="EMBL/GenBank/DDBJ databases">
        <title>Genome public.</title>
        <authorList>
            <person name="Liu C."/>
            <person name="Sun Q."/>
        </authorList>
    </citation>
    <scope>NUCLEOTIDE SEQUENCE [LARGE SCALE GENOMIC DNA]</scope>
    <source>
        <strain evidence="8 9">3_YM_SP_D4_24.mj</strain>
    </source>
</reference>
<dbReference type="Proteomes" id="UP000661649">
    <property type="component" value="Unassembled WGS sequence"/>
</dbReference>
<dbReference type="PROSITE" id="PS00962">
    <property type="entry name" value="RIBOSOMAL_S2_1"/>
    <property type="match status" value="1"/>
</dbReference>
<dbReference type="InterPro" id="IPR058639">
    <property type="entry name" value="BSH_YknX-like"/>
</dbReference>
<dbReference type="Gene3D" id="2.40.420.20">
    <property type="match status" value="1"/>
</dbReference>
<dbReference type="Gene3D" id="2.40.50.100">
    <property type="match status" value="1"/>
</dbReference>
<dbReference type="InterPro" id="IPR058636">
    <property type="entry name" value="Beta-barrel_YknX"/>
</dbReference>
<dbReference type="InterPro" id="IPR018130">
    <property type="entry name" value="Ribosomal_uS2_CS"/>
</dbReference>
<dbReference type="PANTHER" id="PTHR32347">
    <property type="entry name" value="EFFLUX SYSTEM COMPONENT YKNX-RELATED"/>
    <property type="match status" value="1"/>
</dbReference>
<keyword evidence="2 3" id="KW-0175">Coiled coil</keyword>
<comment type="caution">
    <text evidence="8">The sequence shown here is derived from an EMBL/GenBank/DDBJ whole genome shotgun (WGS) entry which is preliminary data.</text>
</comment>
<evidence type="ECO:0000313" key="8">
    <source>
        <dbReference type="EMBL" id="MBC8628036.1"/>
    </source>
</evidence>
<keyword evidence="5" id="KW-0472">Membrane</keyword>
<keyword evidence="5" id="KW-0812">Transmembrane</keyword>
<feature type="coiled-coil region" evidence="3">
    <location>
        <begin position="98"/>
        <end position="139"/>
    </location>
</feature>
<sequence length="413" mass="46507">MARKKKILTIAGGLILIAVIGTGVYFGTRKTETNNTELAYVYRVSLMNPASQVQRMAGTVEPQETWEVQKSSDREVEQILVKAGDEVKVGTALFVYNTEQTQTELEEAQLEIERLDGETENLKTQIAQLEKEKKKAAEDEKFSYTTQIQTAQTDLKKSEYEKKAKQVEISQKQDKIANATVVSEIDGIVKSINDGSETDMYSSDSNAFITILATGDYRIKGKVNEQNLSEIQEGEKAIVRSRVDENQTWSGTFTAVNTDEAENNNNNMYYGATSTETTSSSYSFYVMLDSSDGLLLGQHVYIEKDLGEEQSGIWLDEGYIVNADSKPYVWTEDNKGKLEKRDVTLGEYNEETYQYEIQSGLEESDYIAFPQDFLEEGMKATHEESETISDEESTDDTGKMEESEEISEIESEE</sequence>
<dbReference type="InterPro" id="IPR050465">
    <property type="entry name" value="UPF0194_transport"/>
</dbReference>
<feature type="domain" description="YknX-like beta-barrel" evidence="7">
    <location>
        <begin position="218"/>
        <end position="303"/>
    </location>
</feature>
<feature type="compositionally biased region" description="Acidic residues" evidence="4">
    <location>
        <begin position="386"/>
        <end position="395"/>
    </location>
</feature>
<feature type="region of interest" description="Disordered" evidence="4">
    <location>
        <begin position="377"/>
        <end position="413"/>
    </location>
</feature>